<dbReference type="RefSeq" id="WP_150061997.1">
    <property type="nucleotide sequence ID" value="NZ_JACHII010000002.1"/>
</dbReference>
<name>A0A5M6ICV2_9PROT</name>
<evidence type="ECO:0000256" key="1">
    <source>
        <dbReference type="SAM" id="MobiDB-lite"/>
    </source>
</evidence>
<proteinExistence type="predicted"/>
<reference evidence="3 4" key="1">
    <citation type="submission" date="2019-09" db="EMBL/GenBank/DDBJ databases">
        <title>Genome sequence of Roseospira marina, one of the more divergent members of the non-sulfur purple photosynthetic bacterial family, the Rhodospirillaceae.</title>
        <authorList>
            <person name="Meyer T."/>
            <person name="Kyndt J."/>
        </authorList>
    </citation>
    <scope>NUCLEOTIDE SEQUENCE [LARGE SCALE GENOMIC DNA]</scope>
    <source>
        <strain evidence="3 4">DSM 15113</strain>
    </source>
</reference>
<feature type="transmembrane region" description="Helical" evidence="2">
    <location>
        <begin position="52"/>
        <end position="76"/>
    </location>
</feature>
<accession>A0A5M6ICV2</accession>
<comment type="caution">
    <text evidence="3">The sequence shown here is derived from an EMBL/GenBank/DDBJ whole genome shotgun (WGS) entry which is preliminary data.</text>
</comment>
<dbReference type="EMBL" id="VWPJ01000006">
    <property type="protein sequence ID" value="KAA5606066.1"/>
    <property type="molecule type" value="Genomic_DNA"/>
</dbReference>
<evidence type="ECO:0000313" key="3">
    <source>
        <dbReference type="EMBL" id="KAA5606066.1"/>
    </source>
</evidence>
<feature type="region of interest" description="Disordered" evidence="1">
    <location>
        <begin position="1"/>
        <end position="21"/>
    </location>
</feature>
<sequence length="83" mass="8518">MPHHPNHGAAADSPARPSSSPGTLRLARIVALLTAVAMPFCGYAIYLNLPYLTGLAIVVALALVGLSLSLALLILADMAQRGA</sequence>
<keyword evidence="2" id="KW-0812">Transmembrane</keyword>
<keyword evidence="2" id="KW-0472">Membrane</keyword>
<evidence type="ECO:0000313" key="4">
    <source>
        <dbReference type="Proteomes" id="UP000324065"/>
    </source>
</evidence>
<keyword evidence="4" id="KW-1185">Reference proteome</keyword>
<protein>
    <submittedName>
        <fullName evidence="3">Uncharacterized protein</fullName>
    </submittedName>
</protein>
<feature type="compositionally biased region" description="Low complexity" evidence="1">
    <location>
        <begin position="9"/>
        <end position="21"/>
    </location>
</feature>
<dbReference type="Proteomes" id="UP000324065">
    <property type="component" value="Unassembled WGS sequence"/>
</dbReference>
<evidence type="ECO:0000256" key="2">
    <source>
        <dbReference type="SAM" id="Phobius"/>
    </source>
</evidence>
<gene>
    <name evidence="3" type="ORF">F1188_08640</name>
</gene>
<organism evidence="3 4">
    <name type="scientific">Roseospira marina</name>
    <dbReference type="NCBI Taxonomy" id="140057"/>
    <lineage>
        <taxon>Bacteria</taxon>
        <taxon>Pseudomonadati</taxon>
        <taxon>Pseudomonadota</taxon>
        <taxon>Alphaproteobacteria</taxon>
        <taxon>Rhodospirillales</taxon>
        <taxon>Rhodospirillaceae</taxon>
        <taxon>Roseospira</taxon>
    </lineage>
</organism>
<keyword evidence="2" id="KW-1133">Transmembrane helix</keyword>
<dbReference type="AlphaFoldDB" id="A0A5M6ICV2"/>
<feature type="transmembrane region" description="Helical" evidence="2">
    <location>
        <begin position="26"/>
        <end position="46"/>
    </location>
</feature>